<dbReference type="OrthoDB" id="9779041at2"/>
<proteinExistence type="predicted"/>
<dbReference type="Pfam" id="PF16363">
    <property type="entry name" value="GDP_Man_Dehyd"/>
    <property type="match status" value="1"/>
</dbReference>
<dbReference type="EC" id="4.2.1.45" evidence="2"/>
<accession>A0A0S2I0J3</accession>
<dbReference type="Gene3D" id="3.40.50.720">
    <property type="entry name" value="NAD(P)-binding Rossmann-like Domain"/>
    <property type="match status" value="1"/>
</dbReference>
<protein>
    <submittedName>
        <fullName evidence="2">CDP-glucose 4,6-dehydratase</fullName>
        <ecNumber evidence="2">4.2.1.45</ecNumber>
    </submittedName>
</protein>
<organism evidence="2 3">
    <name type="scientific">Salinivirga cyanobacteriivorans</name>
    <dbReference type="NCBI Taxonomy" id="1307839"/>
    <lineage>
        <taxon>Bacteria</taxon>
        <taxon>Pseudomonadati</taxon>
        <taxon>Bacteroidota</taxon>
        <taxon>Bacteroidia</taxon>
        <taxon>Bacteroidales</taxon>
        <taxon>Salinivirgaceae</taxon>
        <taxon>Salinivirga</taxon>
    </lineage>
</organism>
<name>A0A0S2I0J3_9BACT</name>
<dbReference type="EMBL" id="CP013118">
    <property type="protein sequence ID" value="ALO15755.1"/>
    <property type="molecule type" value="Genomic_DNA"/>
</dbReference>
<evidence type="ECO:0000313" key="2">
    <source>
        <dbReference type="EMBL" id="ALO15755.1"/>
    </source>
</evidence>
<dbReference type="CDD" id="cd05252">
    <property type="entry name" value="CDP_GD_SDR_e"/>
    <property type="match status" value="1"/>
</dbReference>
<dbReference type="STRING" id="1307839.L21SP5_02122"/>
<dbReference type="InterPro" id="IPR013445">
    <property type="entry name" value="CDP_4_6_deHydtase"/>
</dbReference>
<dbReference type="AlphaFoldDB" id="A0A0S2I0J3"/>
<feature type="domain" description="NAD(P)-binding" evidence="1">
    <location>
        <begin position="11"/>
        <end position="319"/>
    </location>
</feature>
<dbReference type="Gene3D" id="3.90.25.10">
    <property type="entry name" value="UDP-galactose 4-epimerase, domain 1"/>
    <property type="match status" value="1"/>
</dbReference>
<dbReference type="SUPFAM" id="SSF51735">
    <property type="entry name" value="NAD(P)-binding Rossmann-fold domains"/>
    <property type="match status" value="1"/>
</dbReference>
<dbReference type="InterPro" id="IPR016040">
    <property type="entry name" value="NAD(P)-bd_dom"/>
</dbReference>
<dbReference type="InterPro" id="IPR036291">
    <property type="entry name" value="NAD(P)-bd_dom_sf"/>
</dbReference>
<dbReference type="NCBIfam" id="TIGR02622">
    <property type="entry name" value="CDP_4_6_dhtase"/>
    <property type="match status" value="1"/>
</dbReference>
<dbReference type="KEGG" id="blq:L21SP5_02122"/>
<dbReference type="PATRIC" id="fig|1307839.3.peg.2238"/>
<evidence type="ECO:0000313" key="3">
    <source>
        <dbReference type="Proteomes" id="UP000064893"/>
    </source>
</evidence>
<dbReference type="Proteomes" id="UP000064893">
    <property type="component" value="Chromosome"/>
</dbReference>
<dbReference type="RefSeq" id="WP_057953187.1">
    <property type="nucleotide sequence ID" value="NZ_CP013118.1"/>
</dbReference>
<keyword evidence="2" id="KW-0456">Lyase</keyword>
<dbReference type="GO" id="GO:0047733">
    <property type="term" value="F:CDP-glucose 4,6-dehydratase activity"/>
    <property type="evidence" value="ECO:0007669"/>
    <property type="project" value="UniProtKB-EC"/>
</dbReference>
<sequence>MLEFYKNKKVLITGHTGFKGSWLSIWLNMLGAEVIGVALDPINKKDNYVLSGISSSIKDYREDIRKPDSVKEIVFKEKPEILFHLAAQPIVLDSYKKPVYTYETNVMGTVNMLETFRLSDSLKIGVFITTDKCYENIEKNYSYKETDPMGGYDPYSSSKGAAELAISSYRNSYFTEGDKKIASARAGNVIGGGDWSPYRLIVDIISALESNTKIKIRNPQAVRPWQHVLEPLGGYLILAAKMHMEQQYDEAWNFGPETENIVTVKQLLEEVIKYYGKGTWIDVSEKEKLHEATLLSLDITKAKNKLNWQPKLSFRETVQYTVDWYKKYKTENVMDLCTNQIKQYMKNMEHR</sequence>
<keyword evidence="3" id="KW-1185">Reference proteome</keyword>
<reference evidence="2 3" key="1">
    <citation type="submission" date="2015-11" db="EMBL/GenBank/DDBJ databases">
        <title>Description and complete genome sequence of a novel strain predominating in hypersaline microbial mats and representing a new family of the Bacteriodetes phylum.</title>
        <authorList>
            <person name="Spring S."/>
            <person name="Bunk B."/>
            <person name="Sproer C."/>
            <person name="Klenk H.-P."/>
        </authorList>
    </citation>
    <scope>NUCLEOTIDE SEQUENCE [LARGE SCALE GENOMIC DNA]</scope>
    <source>
        <strain evidence="2 3">L21-Spi-D4</strain>
    </source>
</reference>
<evidence type="ECO:0000259" key="1">
    <source>
        <dbReference type="Pfam" id="PF16363"/>
    </source>
</evidence>
<dbReference type="PANTHER" id="PTHR43000">
    <property type="entry name" value="DTDP-D-GLUCOSE 4,6-DEHYDRATASE-RELATED"/>
    <property type="match status" value="1"/>
</dbReference>
<gene>
    <name evidence="2" type="primary">rfbG</name>
    <name evidence="2" type="ORF">L21SP5_02122</name>
</gene>